<evidence type="ECO:0000256" key="2">
    <source>
        <dbReference type="ARBA" id="ARBA00022490"/>
    </source>
</evidence>
<dbReference type="OrthoDB" id="6427832at2759"/>
<dbReference type="GO" id="GO:0060294">
    <property type="term" value="P:cilium movement involved in cell motility"/>
    <property type="evidence" value="ECO:0007669"/>
    <property type="project" value="TreeGrafter"/>
</dbReference>
<comment type="caution">
    <text evidence="6">The sequence shown here is derived from an EMBL/GenBank/DDBJ whole genome shotgun (WGS) entry which is preliminary data.</text>
</comment>
<dbReference type="GO" id="GO:0045503">
    <property type="term" value="F:dynein light chain binding"/>
    <property type="evidence" value="ECO:0007669"/>
    <property type="project" value="TreeGrafter"/>
</dbReference>
<dbReference type="GO" id="GO:0045504">
    <property type="term" value="F:dynein heavy chain binding"/>
    <property type="evidence" value="ECO:0007669"/>
    <property type="project" value="TreeGrafter"/>
</dbReference>
<gene>
    <name evidence="6" type="primary">WDR63_2</name>
    <name evidence="6" type="ORF">AVEN_144101_1</name>
</gene>
<dbReference type="GO" id="GO:0036159">
    <property type="term" value="P:inner dynein arm assembly"/>
    <property type="evidence" value="ECO:0007669"/>
    <property type="project" value="TreeGrafter"/>
</dbReference>
<organism evidence="6 7">
    <name type="scientific">Araneus ventricosus</name>
    <name type="common">Orbweaver spider</name>
    <name type="synonym">Epeira ventricosa</name>
    <dbReference type="NCBI Taxonomy" id="182803"/>
    <lineage>
        <taxon>Eukaryota</taxon>
        <taxon>Metazoa</taxon>
        <taxon>Ecdysozoa</taxon>
        <taxon>Arthropoda</taxon>
        <taxon>Chelicerata</taxon>
        <taxon>Arachnida</taxon>
        <taxon>Araneae</taxon>
        <taxon>Araneomorphae</taxon>
        <taxon>Entelegynae</taxon>
        <taxon>Araneoidea</taxon>
        <taxon>Araneidae</taxon>
        <taxon>Araneus</taxon>
    </lineage>
</organism>
<dbReference type="InterPro" id="IPR015943">
    <property type="entry name" value="WD40/YVTN_repeat-like_dom_sf"/>
</dbReference>
<dbReference type="PANTHER" id="PTHR12442:SF5">
    <property type="entry name" value="DYNEIN AXONEMAL INTERMEDIATE CHAIN 3"/>
    <property type="match status" value="1"/>
</dbReference>
<dbReference type="Proteomes" id="UP000499080">
    <property type="component" value="Unassembled WGS sequence"/>
</dbReference>
<comment type="subcellular location">
    <subcellularLocation>
        <location evidence="1">Cytoplasm</location>
    </subcellularLocation>
</comment>
<dbReference type="InterPro" id="IPR036322">
    <property type="entry name" value="WD40_repeat_dom_sf"/>
</dbReference>
<keyword evidence="2" id="KW-0963">Cytoplasm</keyword>
<dbReference type="InterPro" id="IPR050687">
    <property type="entry name" value="Dynein_IC"/>
</dbReference>
<feature type="region of interest" description="Disordered" evidence="5">
    <location>
        <begin position="1"/>
        <end position="39"/>
    </location>
</feature>
<dbReference type="AlphaFoldDB" id="A0A4Y2LVL4"/>
<evidence type="ECO:0000256" key="4">
    <source>
        <dbReference type="ARBA" id="ARBA00022737"/>
    </source>
</evidence>
<keyword evidence="7" id="KW-1185">Reference proteome</keyword>
<dbReference type="GO" id="GO:0036156">
    <property type="term" value="C:inner dynein arm"/>
    <property type="evidence" value="ECO:0007669"/>
    <property type="project" value="TreeGrafter"/>
</dbReference>
<evidence type="ECO:0000313" key="6">
    <source>
        <dbReference type="EMBL" id="GBN18838.1"/>
    </source>
</evidence>
<sequence>MSSEPITTESSDESEIERLRPSSQKAIDEQESIATENEVDKEIKEEQYSDFKTKIEILVQLGENELRSCTLSDCYTTDRPGMHLEILPKIIFEAVDDEASPEEVEVQKPIFRQTVDQGTQASIEYKSSKAQTLRRRLVNSWSQYEPRLFTEEEIQNNLNQLSFQTFRERTEKSILGSLVQNSIADSFFWDLTSLYDEGSSIQDEEQSLVISGSFSCTESKEHDRMISSINWHPLYKDIFVTSTISCSTLEKRTENLFGLQSDTILFFMWNARNQFFTKAVLEYFDDLTIIKLNPSKPNLLVAGSLSGQLILWDVKQEIYNKEYSIGSSNSTDEFTTPPIIRCCAISSMDHVHKYGITDLLWVPSSIEISAKGEIVKNAPSGFQIVTCGLDGFLHFWDLRMGFQSKPGNPFPKKFNHLNGTWEPFHSVEVFSKESRKRKSLTCFILRNYNVPAVEDDEDITEDEYLKSEFYAGCDKITFVSFFGEWLLTTENEYVLTAKFLLKQHESVPNLPCKGQVQPCGRLSFPAAEEPLYVCLPFEARSAYASADPLCIVYLFKPGLLMTIWNYKGAWYLLIFGKLRIMITGWRQNQDIREILSIWKSQENS</sequence>
<evidence type="ECO:0000313" key="7">
    <source>
        <dbReference type="Proteomes" id="UP000499080"/>
    </source>
</evidence>
<dbReference type="SMART" id="SM00320">
    <property type="entry name" value="WD40"/>
    <property type="match status" value="2"/>
</dbReference>
<evidence type="ECO:0000256" key="3">
    <source>
        <dbReference type="ARBA" id="ARBA00022574"/>
    </source>
</evidence>
<proteinExistence type="predicted"/>
<name>A0A4Y2LVL4_ARAVE</name>
<evidence type="ECO:0000256" key="1">
    <source>
        <dbReference type="ARBA" id="ARBA00004496"/>
    </source>
</evidence>
<dbReference type="SUPFAM" id="SSF50978">
    <property type="entry name" value="WD40 repeat-like"/>
    <property type="match status" value="1"/>
</dbReference>
<reference evidence="6 7" key="1">
    <citation type="journal article" date="2019" name="Sci. Rep.">
        <title>Orb-weaving spider Araneus ventricosus genome elucidates the spidroin gene catalogue.</title>
        <authorList>
            <person name="Kono N."/>
            <person name="Nakamura H."/>
            <person name="Ohtoshi R."/>
            <person name="Moran D.A.P."/>
            <person name="Shinohara A."/>
            <person name="Yoshida Y."/>
            <person name="Fujiwara M."/>
            <person name="Mori M."/>
            <person name="Tomita M."/>
            <person name="Arakawa K."/>
        </authorList>
    </citation>
    <scope>NUCLEOTIDE SEQUENCE [LARGE SCALE GENOMIC DNA]</scope>
</reference>
<keyword evidence="3" id="KW-0853">WD repeat</keyword>
<dbReference type="InterPro" id="IPR001680">
    <property type="entry name" value="WD40_rpt"/>
</dbReference>
<accession>A0A4Y2LVL4</accession>
<dbReference type="EMBL" id="BGPR01006416">
    <property type="protein sequence ID" value="GBN18838.1"/>
    <property type="molecule type" value="Genomic_DNA"/>
</dbReference>
<evidence type="ECO:0000256" key="5">
    <source>
        <dbReference type="SAM" id="MobiDB-lite"/>
    </source>
</evidence>
<dbReference type="PANTHER" id="PTHR12442">
    <property type="entry name" value="DYNEIN INTERMEDIATE CHAIN"/>
    <property type="match status" value="1"/>
</dbReference>
<protein>
    <submittedName>
        <fullName evidence="6">WD repeat-containing protein 63</fullName>
    </submittedName>
</protein>
<dbReference type="Gene3D" id="2.130.10.10">
    <property type="entry name" value="YVTN repeat-like/Quinoprotein amine dehydrogenase"/>
    <property type="match status" value="1"/>
</dbReference>
<keyword evidence="4" id="KW-0677">Repeat</keyword>